<dbReference type="OrthoDB" id="2625977at2"/>
<feature type="compositionally biased region" description="Gly residues" evidence="1">
    <location>
        <begin position="239"/>
        <end position="259"/>
    </location>
</feature>
<dbReference type="EMBL" id="CP001720">
    <property type="protein sequence ID" value="ACV62204.1"/>
    <property type="molecule type" value="Genomic_DNA"/>
</dbReference>
<dbReference type="RefSeq" id="WP_015756919.1">
    <property type="nucleotide sequence ID" value="NC_013216.1"/>
</dbReference>
<dbReference type="Proteomes" id="UP000002217">
    <property type="component" value="Chromosome"/>
</dbReference>
<proteinExistence type="predicted"/>
<dbReference type="STRING" id="485916.Dtox_1324"/>
<dbReference type="AlphaFoldDB" id="C8W6B5"/>
<keyword evidence="3" id="KW-1185">Reference proteome</keyword>
<gene>
    <name evidence="2" type="ordered locus">Dtox_1324</name>
</gene>
<evidence type="ECO:0008006" key="4">
    <source>
        <dbReference type="Google" id="ProtNLM"/>
    </source>
</evidence>
<evidence type="ECO:0000256" key="1">
    <source>
        <dbReference type="SAM" id="MobiDB-lite"/>
    </source>
</evidence>
<protein>
    <recommendedName>
        <fullName evidence="4">Collagen triple helix repeat protein</fullName>
    </recommendedName>
</protein>
<feature type="compositionally biased region" description="Gly residues" evidence="1">
    <location>
        <begin position="365"/>
        <end position="402"/>
    </location>
</feature>
<feature type="region of interest" description="Disordered" evidence="1">
    <location>
        <begin position="289"/>
        <end position="332"/>
    </location>
</feature>
<dbReference type="KEGG" id="dae:Dtox_1324"/>
<dbReference type="eggNOG" id="ENOG5030VAD">
    <property type="taxonomic scope" value="Bacteria"/>
</dbReference>
<dbReference type="HOGENOM" id="CLU_670351_0_0_9"/>
<feature type="compositionally biased region" description="Gly residues" evidence="1">
    <location>
        <begin position="200"/>
        <end position="221"/>
    </location>
</feature>
<organism evidence="2 3">
    <name type="scientific">Desulfofarcimen acetoxidans (strain ATCC 49208 / DSM 771 / KCTC 5769 / VKM B-1644 / 5575)</name>
    <name type="common">Desulfotomaculum acetoxidans</name>
    <dbReference type="NCBI Taxonomy" id="485916"/>
    <lineage>
        <taxon>Bacteria</taxon>
        <taxon>Bacillati</taxon>
        <taxon>Bacillota</taxon>
        <taxon>Clostridia</taxon>
        <taxon>Eubacteriales</taxon>
        <taxon>Peptococcaceae</taxon>
        <taxon>Desulfofarcimen</taxon>
    </lineage>
</organism>
<reference evidence="2 3" key="1">
    <citation type="journal article" date="2009" name="Stand. Genomic Sci.">
        <title>Complete genome sequence of Desulfotomaculum acetoxidans type strain (5575).</title>
        <authorList>
            <person name="Spring S."/>
            <person name="Lapidus A."/>
            <person name="Schroder M."/>
            <person name="Gleim D."/>
            <person name="Sims D."/>
            <person name="Meincke L."/>
            <person name="Glavina Del Rio T."/>
            <person name="Tice H."/>
            <person name="Copeland A."/>
            <person name="Cheng J.F."/>
            <person name="Lucas S."/>
            <person name="Chen F."/>
            <person name="Nolan M."/>
            <person name="Bruce D."/>
            <person name="Goodwin L."/>
            <person name="Pitluck S."/>
            <person name="Ivanova N."/>
            <person name="Mavromatis K."/>
            <person name="Mikhailova N."/>
            <person name="Pati A."/>
            <person name="Chen A."/>
            <person name="Palaniappan K."/>
            <person name="Land M."/>
            <person name="Hauser L."/>
            <person name="Chang Y.J."/>
            <person name="Jeffries C.D."/>
            <person name="Chain P."/>
            <person name="Saunders E."/>
            <person name="Brettin T."/>
            <person name="Detter J.C."/>
            <person name="Goker M."/>
            <person name="Bristow J."/>
            <person name="Eisen J.A."/>
            <person name="Markowitz V."/>
            <person name="Hugenholtz P."/>
            <person name="Kyrpides N.C."/>
            <person name="Klenk H.P."/>
            <person name="Han C."/>
        </authorList>
    </citation>
    <scope>NUCLEOTIDE SEQUENCE [LARGE SCALE GENOMIC DNA]</scope>
    <source>
        <strain evidence="3">ATCC 49208 / DSM 771 / VKM B-1644</strain>
    </source>
</reference>
<evidence type="ECO:0000313" key="3">
    <source>
        <dbReference type="Proteomes" id="UP000002217"/>
    </source>
</evidence>
<feature type="region of interest" description="Disordered" evidence="1">
    <location>
        <begin position="364"/>
        <end position="410"/>
    </location>
</feature>
<name>C8W6B5_DESAS</name>
<dbReference type="PRINTS" id="PR01228">
    <property type="entry name" value="EGGSHELL"/>
</dbReference>
<sequence length="410" mass="41082">MEKSQDNILKVLGLNETHANTGDFVTGESGKPVPKDPESNNAAYRIHLVTIKDVDSYKWLMGINDEHYESGRMEDPHAYPVPWPARKNSIFLGELGTKDKQDLQQAFKNYVYGNSQKTQSYRDLINRAYFPMEMSVAVGGSITVTKVKPLIINENVPVFLSYDQITFEPGGYIANYSNTTIKAENTVVQGSGPDAWGGVVNVGGAGGSGGKGGDGGNGDPGSKGQEGESNKGGCSRKAGQGGTGITGGNGVKGGDGNDGGPSKETHFEVTSKLVGIYYVASIGGPGGNGGKGGNGGDGGEGGSGGDGCGGPGPQGQGGKGGDGGDGGSGGNGGNGGDIYVTYTEKAPDADIRIGIAPDEYKDYGKGGSAGDGGNAGNGGPGNPKGGGGQPGNSGNAGKGGASGKIYINGQ</sequence>
<accession>C8W6B5</accession>
<evidence type="ECO:0000313" key="2">
    <source>
        <dbReference type="EMBL" id="ACV62204.1"/>
    </source>
</evidence>
<feature type="region of interest" description="Disordered" evidence="1">
    <location>
        <begin position="199"/>
        <end position="265"/>
    </location>
</feature>